<dbReference type="Gene3D" id="1.10.3210.30">
    <property type="match status" value="1"/>
</dbReference>
<evidence type="ECO:0000256" key="1">
    <source>
        <dbReference type="ARBA" id="ARBA00022723"/>
    </source>
</evidence>
<keyword evidence="1" id="KW-0479">Metal-binding</keyword>
<evidence type="ECO:0000256" key="2">
    <source>
        <dbReference type="ARBA" id="ARBA00022801"/>
    </source>
</evidence>
<dbReference type="GO" id="GO:0016787">
    <property type="term" value="F:hydrolase activity"/>
    <property type="evidence" value="ECO:0007669"/>
    <property type="project" value="UniProtKB-KW"/>
</dbReference>
<keyword evidence="3" id="KW-0051">Antiviral defense</keyword>
<evidence type="ECO:0000313" key="5">
    <source>
        <dbReference type="EMBL" id="AUD81575.1"/>
    </source>
</evidence>
<dbReference type="GO" id="GO:0051607">
    <property type="term" value="P:defense response to virus"/>
    <property type="evidence" value="ECO:0007669"/>
    <property type="project" value="UniProtKB-KW"/>
</dbReference>
<dbReference type="AlphaFoldDB" id="A0AAN1IBU8"/>
<dbReference type="NCBIfam" id="TIGR01596">
    <property type="entry name" value="cas3_HD"/>
    <property type="match status" value="1"/>
</dbReference>
<evidence type="ECO:0000256" key="3">
    <source>
        <dbReference type="ARBA" id="ARBA00023118"/>
    </source>
</evidence>
<evidence type="ECO:0000259" key="4">
    <source>
        <dbReference type="PROSITE" id="PS51643"/>
    </source>
</evidence>
<dbReference type="InterPro" id="IPR006483">
    <property type="entry name" value="CRISPR-assoc_Cas3_HD"/>
</dbReference>
<proteinExistence type="predicted"/>
<dbReference type="CDD" id="cd09641">
    <property type="entry name" value="Cas3''_I"/>
    <property type="match status" value="1"/>
</dbReference>
<feature type="domain" description="HD Cas3-type" evidence="4">
    <location>
        <begin position="12"/>
        <end position="143"/>
    </location>
</feature>
<dbReference type="SUPFAM" id="SSF109604">
    <property type="entry name" value="HD-domain/PDEase-like"/>
    <property type="match status" value="1"/>
</dbReference>
<dbReference type="Pfam" id="PF01966">
    <property type="entry name" value="HD"/>
    <property type="match status" value="1"/>
</dbReference>
<name>A0AAN1IBU8_BIFBR</name>
<dbReference type="InterPro" id="IPR006674">
    <property type="entry name" value="HD_domain"/>
</dbReference>
<dbReference type="Proteomes" id="UP000232609">
    <property type="component" value="Chromosome"/>
</dbReference>
<keyword evidence="2" id="KW-0378">Hydrolase</keyword>
<dbReference type="GO" id="GO:0046872">
    <property type="term" value="F:metal ion binding"/>
    <property type="evidence" value="ECO:0007669"/>
    <property type="project" value="UniProtKB-KW"/>
</dbReference>
<gene>
    <name evidence="5" type="ORF">NRBB51_1491</name>
</gene>
<reference evidence="5 6" key="1">
    <citation type="submission" date="2017-05" db="EMBL/GenBank/DDBJ databases">
        <title>Comparative genomics and methylome analysis of the gut commensal Bifidobacterium breve.</title>
        <authorList>
            <person name="Bottacini F."/>
            <person name="Morrissey R."/>
            <person name="Roberts R.J."/>
            <person name="James K."/>
            <person name="van Breen J."/>
            <person name="Egan M."/>
            <person name="Lambert J."/>
            <person name="van Limpt K."/>
            <person name="Stanton C."/>
            <person name="Knol J."/>
            <person name="O' Connell Motherway M."/>
            <person name="van Sinderen D."/>
        </authorList>
    </citation>
    <scope>NUCLEOTIDE SEQUENCE [LARGE SCALE GENOMIC DNA]</scope>
    <source>
        <strain evidence="5 6">NRBB51</strain>
    </source>
</reference>
<organism evidence="5 6">
    <name type="scientific">Bifidobacterium breve</name>
    <dbReference type="NCBI Taxonomy" id="1685"/>
    <lineage>
        <taxon>Bacteria</taxon>
        <taxon>Bacillati</taxon>
        <taxon>Actinomycetota</taxon>
        <taxon>Actinomycetes</taxon>
        <taxon>Bifidobacteriales</taxon>
        <taxon>Bifidobacteriaceae</taxon>
        <taxon>Bifidobacterium</taxon>
    </lineage>
</organism>
<evidence type="ECO:0000313" key="6">
    <source>
        <dbReference type="Proteomes" id="UP000232609"/>
    </source>
</evidence>
<protein>
    <submittedName>
        <fullName evidence="5">CRISPR-associated helicase Cas3</fullName>
    </submittedName>
</protein>
<sequence>MPKDLLLARKDDDGNTQTLYDHLHNTAKLAAGFEKRSSVTAFAAGLLHDSGKATDDFKRYLLTGNRKRGEVVHAKQGAFIVDDCAADFPSSAASMITAEVLELAIANHHGHLPDCLDACGGTAYFRKLTGENKKPSSTTIKKY</sequence>
<accession>A0AAN1IBU8</accession>
<dbReference type="PROSITE" id="PS51643">
    <property type="entry name" value="HD_CAS3"/>
    <property type="match status" value="1"/>
</dbReference>
<dbReference type="InterPro" id="IPR038257">
    <property type="entry name" value="CRISPR-assoc_Cas3_HD_sf"/>
</dbReference>
<dbReference type="EMBL" id="CP021392">
    <property type="protein sequence ID" value="AUD81575.1"/>
    <property type="molecule type" value="Genomic_DNA"/>
</dbReference>